<keyword evidence="1" id="KW-0547">Nucleotide-binding</keyword>
<evidence type="ECO:0000259" key="2">
    <source>
        <dbReference type="PROSITE" id="PS50975"/>
    </source>
</evidence>
<dbReference type="EMBL" id="SBHX01000025">
    <property type="protein sequence ID" value="RWX32411.1"/>
    <property type="molecule type" value="Genomic_DNA"/>
</dbReference>
<dbReference type="InterPro" id="IPR011761">
    <property type="entry name" value="ATP-grasp"/>
</dbReference>
<dbReference type="Proteomes" id="UP000283817">
    <property type="component" value="Unassembled WGS sequence"/>
</dbReference>
<gene>
    <name evidence="3" type="ORF">EHI47_10965</name>
</gene>
<reference evidence="3 4" key="1">
    <citation type="submission" date="2019-01" db="EMBL/GenBank/DDBJ databases">
        <title>RHIZO-ID as a novel technology for direct rhizobia identification.</title>
        <authorList>
            <person name="De Meyer S.E."/>
        </authorList>
    </citation>
    <scope>NUCLEOTIDE SEQUENCE [LARGE SCALE GENOMIC DNA]</scope>
    <source>
        <strain evidence="3 4">WSM448</strain>
    </source>
</reference>
<evidence type="ECO:0000256" key="1">
    <source>
        <dbReference type="PROSITE-ProRule" id="PRU00409"/>
    </source>
</evidence>
<dbReference type="GO" id="GO:0046872">
    <property type="term" value="F:metal ion binding"/>
    <property type="evidence" value="ECO:0007669"/>
    <property type="project" value="InterPro"/>
</dbReference>
<evidence type="ECO:0000313" key="3">
    <source>
        <dbReference type="EMBL" id="RWX32411.1"/>
    </source>
</evidence>
<sequence length="444" mass="47802">MPKVVLGNIGSHSMAPSVQMLSDQFLQANAAAAKRMIWLANDRDVFITPTPVSECFLNYVNQLKGGGNIVSLSTSPVCGKRPFPISEQDFAATSDFTKSLSLMRLESPVSELEPYIPDEVAVLIAKSLGDLPISFSGQRVGVNSAATRTLNDKAKFREFASKLGVPIAHGYTCTNTQEVVDGLRRALSVSDQVILKMARHSGGDGNIVFTKRPNASFQGATRTVFVLNSDGESIRASISDLGLTASVEEPVIVEVYSENENSIGVHFDIRKDEIELVGVATILFNPGYGGAYWGESLLISLPSEVVDWCQYLANYAQLAGYRGPLSVDVVKAKGGGFFACEVNGRHGGFSSVRAVSASLKLEGAIRKGSRVVLSRNGVPIGLQFPQLLELLEKKGLHYNSASSCGVVVAVEGHEESGPFDFVIFERDVDQAVRLEAEILQLRAL</sequence>
<keyword evidence="1" id="KW-0067">ATP-binding</keyword>
<name>A0A444I3U6_RHILE</name>
<dbReference type="GO" id="GO:0005524">
    <property type="term" value="F:ATP binding"/>
    <property type="evidence" value="ECO:0007669"/>
    <property type="project" value="UniProtKB-UniRule"/>
</dbReference>
<organism evidence="3 4">
    <name type="scientific">Rhizobium leguminosarum</name>
    <dbReference type="NCBI Taxonomy" id="384"/>
    <lineage>
        <taxon>Bacteria</taxon>
        <taxon>Pseudomonadati</taxon>
        <taxon>Pseudomonadota</taxon>
        <taxon>Alphaproteobacteria</taxon>
        <taxon>Hyphomicrobiales</taxon>
        <taxon>Rhizobiaceae</taxon>
        <taxon>Rhizobium/Agrobacterium group</taxon>
        <taxon>Rhizobium</taxon>
    </lineage>
</organism>
<dbReference type="AlphaFoldDB" id="A0A444I3U6"/>
<feature type="domain" description="ATP-grasp" evidence="2">
    <location>
        <begin position="157"/>
        <end position="370"/>
    </location>
</feature>
<dbReference type="RefSeq" id="WP_128410408.1">
    <property type="nucleotide sequence ID" value="NZ_SBHX01000025.1"/>
</dbReference>
<evidence type="ECO:0000313" key="4">
    <source>
        <dbReference type="Proteomes" id="UP000283817"/>
    </source>
</evidence>
<accession>A0A444I3U6</accession>
<dbReference type="Pfam" id="PF18105">
    <property type="entry name" value="PGM1_C"/>
    <property type="match status" value="1"/>
</dbReference>
<protein>
    <recommendedName>
        <fullName evidence="2">ATP-grasp domain-containing protein</fullName>
    </recommendedName>
</protein>
<comment type="caution">
    <text evidence="3">The sequence shown here is derived from an EMBL/GenBank/DDBJ whole genome shotgun (WGS) entry which is preliminary data.</text>
</comment>
<dbReference type="InterPro" id="IPR041356">
    <property type="entry name" value="PGM1_C"/>
</dbReference>
<dbReference type="PROSITE" id="PS50975">
    <property type="entry name" value="ATP_GRASP"/>
    <property type="match status" value="1"/>
</dbReference>
<dbReference type="SUPFAM" id="SSF56059">
    <property type="entry name" value="Glutathione synthetase ATP-binding domain-like"/>
    <property type="match status" value="1"/>
</dbReference>
<dbReference type="InterPro" id="IPR040754">
    <property type="entry name" value="PreAtp-grasp"/>
</dbReference>
<proteinExistence type="predicted"/>
<dbReference type="Pfam" id="PF18604">
    <property type="entry name" value="PreAtp-grasp"/>
    <property type="match status" value="1"/>
</dbReference>